<dbReference type="PANTHER" id="PTHR43699:SF1">
    <property type="entry name" value="3-DEHYDROQUINATE DEHYDRATASE"/>
    <property type="match status" value="1"/>
</dbReference>
<protein>
    <recommendedName>
        <fullName evidence="5">3-dehydroquinate dehydratase</fullName>
        <shortName evidence="5">3-dehydroquinase</shortName>
        <ecNumber evidence="5">4.2.1.10</ecNumber>
    </recommendedName>
    <alternativeName>
        <fullName evidence="5">Type I DHQase</fullName>
    </alternativeName>
    <alternativeName>
        <fullName evidence="5">Type I dehydroquinase</fullName>
        <shortName evidence="5">DHQ1</shortName>
    </alternativeName>
</protein>
<evidence type="ECO:0000256" key="2">
    <source>
        <dbReference type="ARBA" id="ARBA00023141"/>
    </source>
</evidence>
<feature type="active site" description="Schiff-base intermediate with substrate" evidence="5">
    <location>
        <position position="170"/>
    </location>
</feature>
<dbReference type="EC" id="4.2.1.10" evidence="5"/>
<dbReference type="EMBL" id="QSJW01000001">
    <property type="protein sequence ID" value="RHE15806.1"/>
    <property type="molecule type" value="Genomic_DNA"/>
</dbReference>
<keyword evidence="4 5" id="KW-0704">Schiff base</keyword>
<feature type="binding site" evidence="5">
    <location>
        <position position="82"/>
    </location>
    <ligand>
        <name>3-dehydroquinate</name>
        <dbReference type="ChEBI" id="CHEBI:32364"/>
    </ligand>
</feature>
<keyword evidence="5" id="KW-0028">Amino-acid biosynthesis</keyword>
<dbReference type="PROSITE" id="PS01028">
    <property type="entry name" value="DEHYDROQUINASE_I"/>
    <property type="match status" value="1"/>
</dbReference>
<dbReference type="Pfam" id="PF01487">
    <property type="entry name" value="DHquinase_I"/>
    <property type="match status" value="1"/>
</dbReference>
<evidence type="ECO:0000313" key="7">
    <source>
        <dbReference type="EMBL" id="RHE15806.1"/>
    </source>
</evidence>
<keyword evidence="2 5" id="KW-0057">Aromatic amino acid biosynthesis</keyword>
<accession>A0A396FXM4</accession>
<evidence type="ECO:0000256" key="5">
    <source>
        <dbReference type="HAMAP-Rule" id="MF_00214"/>
    </source>
</evidence>
<keyword evidence="3 5" id="KW-0456">Lyase</keyword>
<feature type="binding site" evidence="5">
    <location>
        <begin position="46"/>
        <end position="48"/>
    </location>
    <ligand>
        <name>3-dehydroquinate</name>
        <dbReference type="ChEBI" id="CHEBI:32364"/>
    </ligand>
</feature>
<feature type="binding site" evidence="5">
    <location>
        <position position="232"/>
    </location>
    <ligand>
        <name>3-dehydroquinate</name>
        <dbReference type="ChEBI" id="CHEBI:32364"/>
    </ligand>
</feature>
<dbReference type="RefSeq" id="WP_117638369.1">
    <property type="nucleotide sequence ID" value="NZ_JAQDKV010000002.1"/>
</dbReference>
<evidence type="ECO:0000256" key="1">
    <source>
        <dbReference type="ARBA" id="ARBA00001864"/>
    </source>
</evidence>
<dbReference type="InterPro" id="IPR018508">
    <property type="entry name" value="3-dehydroquinate_DH_AS"/>
</dbReference>
<dbReference type="Proteomes" id="UP000284644">
    <property type="component" value="Unassembled WGS sequence"/>
</dbReference>
<evidence type="ECO:0000313" key="8">
    <source>
        <dbReference type="Proteomes" id="UP000284644"/>
    </source>
</evidence>
<gene>
    <name evidence="5" type="primary">aroD</name>
    <name evidence="7" type="ORF">DW767_01230</name>
    <name evidence="6" type="ORF">DWY46_01435</name>
</gene>
<dbReference type="AlphaFoldDB" id="A0A396FXM4"/>
<name>A0A396FXM4_9FIRM</name>
<dbReference type="GO" id="GO:0046279">
    <property type="term" value="P:3,4-dihydroxybenzoate biosynthetic process"/>
    <property type="evidence" value="ECO:0007669"/>
    <property type="project" value="UniProtKB-ARBA"/>
</dbReference>
<comment type="pathway">
    <text evidence="5">Metabolic intermediate biosynthesis; chorismate biosynthesis; chorismate from D-erythrose 4-phosphate and phosphoenolpyruvate: step 3/7.</text>
</comment>
<comment type="subunit">
    <text evidence="5">Homodimer.</text>
</comment>
<dbReference type="HAMAP" id="MF_00214">
    <property type="entry name" value="AroD"/>
    <property type="match status" value="1"/>
</dbReference>
<feature type="binding site" evidence="5">
    <location>
        <position position="213"/>
    </location>
    <ligand>
        <name>3-dehydroquinate</name>
        <dbReference type="ChEBI" id="CHEBI:32364"/>
    </ligand>
</feature>
<dbReference type="InterPro" id="IPR013785">
    <property type="entry name" value="Aldolase_TIM"/>
</dbReference>
<dbReference type="InterPro" id="IPR050146">
    <property type="entry name" value="Type-I_3-dehydroquinase"/>
</dbReference>
<dbReference type="UniPathway" id="UPA00053">
    <property type="reaction ID" value="UER00086"/>
</dbReference>
<evidence type="ECO:0000256" key="3">
    <source>
        <dbReference type="ARBA" id="ARBA00023239"/>
    </source>
</evidence>
<organism evidence="7 8">
    <name type="scientific">Blautia obeum</name>
    <dbReference type="NCBI Taxonomy" id="40520"/>
    <lineage>
        <taxon>Bacteria</taxon>
        <taxon>Bacillati</taxon>
        <taxon>Bacillota</taxon>
        <taxon>Clostridia</taxon>
        <taxon>Lachnospirales</taxon>
        <taxon>Lachnospiraceae</taxon>
        <taxon>Blautia</taxon>
    </lineage>
</organism>
<dbReference type="Proteomes" id="UP000285839">
    <property type="component" value="Unassembled WGS sequence"/>
</dbReference>
<dbReference type="NCBIfam" id="TIGR01093">
    <property type="entry name" value="aroD"/>
    <property type="match status" value="1"/>
</dbReference>
<dbReference type="CDD" id="cd00502">
    <property type="entry name" value="DHQase_I"/>
    <property type="match status" value="1"/>
</dbReference>
<reference evidence="8 9" key="1">
    <citation type="submission" date="2018-08" db="EMBL/GenBank/DDBJ databases">
        <title>A genome reference for cultivated species of the human gut microbiota.</title>
        <authorList>
            <person name="Zou Y."/>
            <person name="Xue W."/>
            <person name="Luo G."/>
        </authorList>
    </citation>
    <scope>NUCLEOTIDE SEQUENCE [LARGE SCALE GENOMIC DNA]</scope>
    <source>
        <strain evidence="6 9">AF25-21</strain>
        <strain evidence="7 8">AM29-25AC</strain>
    </source>
</reference>
<evidence type="ECO:0000313" key="6">
    <source>
        <dbReference type="EMBL" id="RGR51303.1"/>
    </source>
</evidence>
<evidence type="ECO:0000313" key="9">
    <source>
        <dbReference type="Proteomes" id="UP000285839"/>
    </source>
</evidence>
<dbReference type="FunFam" id="3.20.20.70:FF:000047">
    <property type="entry name" value="3-dehydroquinate dehydratase"/>
    <property type="match status" value="1"/>
</dbReference>
<dbReference type="SUPFAM" id="SSF51569">
    <property type="entry name" value="Aldolase"/>
    <property type="match status" value="1"/>
</dbReference>
<dbReference type="Gene3D" id="3.20.20.70">
    <property type="entry name" value="Aldolase class I"/>
    <property type="match status" value="1"/>
</dbReference>
<proteinExistence type="inferred from homology"/>
<comment type="caution">
    <text evidence="7">The sequence shown here is derived from an EMBL/GenBank/DDBJ whole genome shotgun (WGS) entry which is preliminary data.</text>
</comment>
<dbReference type="InterPro" id="IPR001381">
    <property type="entry name" value="DHquinase_I"/>
</dbReference>
<evidence type="ECO:0000256" key="4">
    <source>
        <dbReference type="ARBA" id="ARBA00023270"/>
    </source>
</evidence>
<dbReference type="PANTHER" id="PTHR43699">
    <property type="entry name" value="3-DEHYDROQUINATE DEHYDRATASE"/>
    <property type="match status" value="1"/>
</dbReference>
<dbReference type="GO" id="GO:0003855">
    <property type="term" value="F:3-dehydroquinate dehydratase activity"/>
    <property type="evidence" value="ECO:0007669"/>
    <property type="project" value="UniProtKB-UniRule"/>
</dbReference>
<sequence length="253" mass="27515">MNTIKIRDIEIGAGAPKIIVPIVGITKEDIIEEAKTFDSIPVDVVEWRADWFEGVFDFAKVEDVLKDLREALGNIPLLMTFRTSKEGGEKAIEPDAYAELNIKAAQTGYVDLIDVEIFTGDEIVKKIIDGAHAAGVKVIASNHDFFKTPAKADIIYRLRKMQDMNADIPKIAVMPQNKKDVLTLLAATEEMATNYADRPIITMSMAGTGVISRLCGEVFGSSMTFGAAKKASAPGQMGVNDLNTVLGLLHNAM</sequence>
<comment type="caution">
    <text evidence="5">Lacks conserved residue(s) required for the propagation of feature annotation.</text>
</comment>
<dbReference type="GO" id="GO:0009423">
    <property type="term" value="P:chorismate biosynthetic process"/>
    <property type="evidence" value="ECO:0007669"/>
    <property type="project" value="UniProtKB-UniRule"/>
</dbReference>
<feature type="active site" description="Proton donor/acceptor" evidence="5">
    <location>
        <position position="143"/>
    </location>
</feature>
<comment type="catalytic activity">
    <reaction evidence="1 5">
        <text>3-dehydroquinate = 3-dehydroshikimate + H2O</text>
        <dbReference type="Rhea" id="RHEA:21096"/>
        <dbReference type="ChEBI" id="CHEBI:15377"/>
        <dbReference type="ChEBI" id="CHEBI:16630"/>
        <dbReference type="ChEBI" id="CHEBI:32364"/>
        <dbReference type="EC" id="4.2.1.10"/>
    </reaction>
</comment>
<dbReference type="EMBL" id="QRUH01000001">
    <property type="protein sequence ID" value="RGR51303.1"/>
    <property type="molecule type" value="Genomic_DNA"/>
</dbReference>
<comment type="function">
    <text evidence="5">Involved in the third step of the chorismate pathway, which leads to the biosynthesis of aromatic amino acids. Catalyzes the cis-dehydration of 3-dehydroquinate (DHQ) and introduces the first double bond of the aromatic ring to yield 3-dehydroshikimate.</text>
</comment>
<dbReference type="GO" id="GO:0008652">
    <property type="term" value="P:amino acid biosynthetic process"/>
    <property type="evidence" value="ECO:0007669"/>
    <property type="project" value="UniProtKB-KW"/>
</dbReference>
<feature type="binding site" evidence="5">
    <location>
        <position position="236"/>
    </location>
    <ligand>
        <name>3-dehydroquinate</name>
        <dbReference type="ChEBI" id="CHEBI:32364"/>
    </ligand>
</feature>
<comment type="similarity">
    <text evidence="5">Belongs to the type-I 3-dehydroquinase family.</text>
</comment>
<dbReference type="GO" id="GO:0009073">
    <property type="term" value="P:aromatic amino acid family biosynthetic process"/>
    <property type="evidence" value="ECO:0007669"/>
    <property type="project" value="UniProtKB-KW"/>
</dbReference>